<dbReference type="Proteomes" id="UP000749471">
    <property type="component" value="Unassembled WGS sequence"/>
</dbReference>
<reference evidence="2 3" key="1">
    <citation type="submission" date="2021-06" db="EMBL/GenBank/DDBJ databases">
        <authorList>
            <person name="Sun Q."/>
            <person name="Li D."/>
        </authorList>
    </citation>
    <scope>NUCLEOTIDE SEQUENCE [LARGE SCALE GENOMIC DNA]</scope>
    <source>
        <strain evidence="2 3">MSJ-40</strain>
    </source>
</reference>
<dbReference type="EMBL" id="JAHLPM010000004">
    <property type="protein sequence ID" value="MBU5437528.1"/>
    <property type="molecule type" value="Genomic_DNA"/>
</dbReference>
<dbReference type="InterPro" id="IPR000249">
    <property type="entry name" value="BMC_dom"/>
</dbReference>
<dbReference type="InterPro" id="IPR030984">
    <property type="entry name" value="PduB"/>
</dbReference>
<proteinExistence type="predicted"/>
<dbReference type="PIRSF" id="PIRSF012290">
    <property type="entry name" value="EutL_PduB"/>
    <property type="match status" value="1"/>
</dbReference>
<dbReference type="SMART" id="SM00877">
    <property type="entry name" value="BMC"/>
    <property type="match status" value="2"/>
</dbReference>
<name>A0ABS6E5L2_9FIRM</name>
<organism evidence="2 3">
    <name type="scientific">Tissierella simiarum</name>
    <dbReference type="NCBI Taxonomy" id="2841534"/>
    <lineage>
        <taxon>Bacteria</taxon>
        <taxon>Bacillati</taxon>
        <taxon>Bacillota</taxon>
        <taxon>Tissierellia</taxon>
        <taxon>Tissierellales</taxon>
        <taxon>Tissierellaceae</taxon>
        <taxon>Tissierella</taxon>
    </lineage>
</organism>
<sequence length="273" mass="28864">MKDEFITKIMDEVMRKMGTEENTCKTISVEDDNKKVNSCNKKECKVTEFVGTAIGNTIGLVIANVDYQLHELMKIDKKYKSIGIVGGRTGAGPHIFAADEAVKATNTEILLIELPRDTEGGAGHGSLIIFGAEDVSDARRAVEVTLNELERTFGDVYATSAGHLEFQYTARASYALNKAFGAPIGKSFGITVGGPAAIGVVLADTAVKAATVDVVGYATPGNGGTSYSNEVICTFSGDSGAVRQAIVAARDVGKQLLGTLNDEEIKSSTVPYI</sequence>
<keyword evidence="3" id="KW-1185">Reference proteome</keyword>
<dbReference type="Pfam" id="PF00936">
    <property type="entry name" value="BMC"/>
    <property type="match status" value="2"/>
</dbReference>
<dbReference type="PROSITE" id="PS51931">
    <property type="entry name" value="BMC_CP"/>
    <property type="match status" value="1"/>
</dbReference>
<dbReference type="CDD" id="cd07047">
    <property type="entry name" value="BMC_PduB_repeat1"/>
    <property type="match status" value="1"/>
</dbReference>
<dbReference type="NCBIfam" id="TIGR04501">
    <property type="entry name" value="microcomp_PduB"/>
    <property type="match status" value="1"/>
</dbReference>
<dbReference type="RefSeq" id="WP_216517741.1">
    <property type="nucleotide sequence ID" value="NZ_JAHLPM010000004.1"/>
</dbReference>
<evidence type="ECO:0000313" key="3">
    <source>
        <dbReference type="Proteomes" id="UP000749471"/>
    </source>
</evidence>
<comment type="caution">
    <text evidence="2">The sequence shown here is derived from an EMBL/GenBank/DDBJ whole genome shotgun (WGS) entry which is preliminary data.</text>
</comment>
<gene>
    <name evidence="2" type="primary">pduB</name>
    <name evidence="2" type="ORF">KQI42_05890</name>
</gene>
<dbReference type="CDD" id="cd07048">
    <property type="entry name" value="BMC_PduB_repeat2"/>
    <property type="match status" value="1"/>
</dbReference>
<protein>
    <submittedName>
        <fullName evidence="2">Propanediol utilization microcompartment protein PduB</fullName>
    </submittedName>
</protein>
<feature type="domain" description="BMC circularly permuted" evidence="1">
    <location>
        <begin position="44"/>
        <end position="160"/>
    </location>
</feature>
<evidence type="ECO:0000259" key="1">
    <source>
        <dbReference type="PROSITE" id="PS51931"/>
    </source>
</evidence>
<dbReference type="NCBIfam" id="NF011944">
    <property type="entry name" value="PRK15415.1"/>
    <property type="match status" value="1"/>
</dbReference>
<dbReference type="InterPro" id="IPR009193">
    <property type="entry name" value="EutL_PduB"/>
</dbReference>
<evidence type="ECO:0000313" key="2">
    <source>
        <dbReference type="EMBL" id="MBU5437528.1"/>
    </source>
</evidence>
<dbReference type="InterPro" id="IPR044870">
    <property type="entry name" value="BMC_CP"/>
</dbReference>
<accession>A0ABS6E5L2</accession>